<comment type="caution">
    <text evidence="4">The sequence shown here is derived from an EMBL/GenBank/DDBJ whole genome shotgun (WGS) entry which is preliminary data.</text>
</comment>
<evidence type="ECO:0000313" key="5">
    <source>
        <dbReference type="Proteomes" id="UP000182826"/>
    </source>
</evidence>
<evidence type="ECO:0000313" key="4">
    <source>
        <dbReference type="EMBL" id="OIV40543.1"/>
    </source>
</evidence>
<keyword evidence="1" id="KW-0597">Phosphoprotein</keyword>
<proteinExistence type="predicted"/>
<reference evidence="4 5" key="1">
    <citation type="submission" date="2016-10" db="EMBL/GenBank/DDBJ databases">
        <title>Draft Genome Sequence of Rhizobacteria Flavobacterium johnsoniae CI04.</title>
        <authorList>
            <person name="Bravo J.I."/>
            <person name="Lozano G.L."/>
            <person name="Handelsman J."/>
        </authorList>
    </citation>
    <scope>NUCLEOTIDE SEQUENCE [LARGE SCALE GENOMIC DNA]</scope>
    <source>
        <strain evidence="4 5">CI04</strain>
    </source>
</reference>
<dbReference type="Gene3D" id="3.40.50.2300">
    <property type="match status" value="1"/>
</dbReference>
<dbReference type="PANTHER" id="PTHR44520:SF2">
    <property type="entry name" value="RESPONSE REGULATOR RCP1"/>
    <property type="match status" value="1"/>
</dbReference>
<dbReference type="PROSITE" id="PS50110">
    <property type="entry name" value="RESPONSE_REGULATORY"/>
    <property type="match status" value="1"/>
</dbReference>
<gene>
    <name evidence="4" type="ORF">BKM63_16830</name>
</gene>
<feature type="domain" description="Response regulatory" evidence="3">
    <location>
        <begin position="27"/>
        <end position="148"/>
    </location>
</feature>
<dbReference type="InterPro" id="IPR001789">
    <property type="entry name" value="Sig_transdc_resp-reg_receiver"/>
</dbReference>
<evidence type="ECO:0000259" key="3">
    <source>
        <dbReference type="PROSITE" id="PS50110"/>
    </source>
</evidence>
<dbReference type="SUPFAM" id="SSF52172">
    <property type="entry name" value="CheY-like"/>
    <property type="match status" value="1"/>
</dbReference>
<sequence>MDIAKPLDMISAENPDAESPKEKEPVKILLAEDDTEDQELFIDALDEAQIASEVTTVENGQELLDTLRDESQSDPDIIFIDVNMPVKGGKKALEEIKKDDYLRGIPTVMLSTWDHPADIEDTFAKGADLYVQKPNSFNAFVLLLKKVFLLHWAKALLGPVRNLFFVSEKNVGKG</sequence>
<dbReference type="AlphaFoldDB" id="A0A1J7BPC3"/>
<dbReference type="EMBL" id="MLFK01000009">
    <property type="protein sequence ID" value="OIV40543.1"/>
    <property type="molecule type" value="Genomic_DNA"/>
</dbReference>
<dbReference type="Proteomes" id="UP000182826">
    <property type="component" value="Unassembled WGS sequence"/>
</dbReference>
<feature type="region of interest" description="Disordered" evidence="2">
    <location>
        <begin position="1"/>
        <end position="24"/>
    </location>
</feature>
<dbReference type="Pfam" id="PF00072">
    <property type="entry name" value="Response_reg"/>
    <property type="match status" value="1"/>
</dbReference>
<evidence type="ECO:0000256" key="1">
    <source>
        <dbReference type="PROSITE-ProRule" id="PRU00169"/>
    </source>
</evidence>
<dbReference type="InterPro" id="IPR011006">
    <property type="entry name" value="CheY-like_superfamily"/>
</dbReference>
<dbReference type="GO" id="GO:0000160">
    <property type="term" value="P:phosphorelay signal transduction system"/>
    <property type="evidence" value="ECO:0007669"/>
    <property type="project" value="InterPro"/>
</dbReference>
<name>A0A1J7BPC3_FLAJO</name>
<organism evidence="4 5">
    <name type="scientific">Flavobacterium johnsoniae</name>
    <name type="common">Cytophaga johnsonae</name>
    <dbReference type="NCBI Taxonomy" id="986"/>
    <lineage>
        <taxon>Bacteria</taxon>
        <taxon>Pseudomonadati</taxon>
        <taxon>Bacteroidota</taxon>
        <taxon>Flavobacteriia</taxon>
        <taxon>Flavobacteriales</taxon>
        <taxon>Flavobacteriaceae</taxon>
        <taxon>Flavobacterium</taxon>
    </lineage>
</organism>
<keyword evidence="5" id="KW-1185">Reference proteome</keyword>
<accession>A0A1J7BPC3</accession>
<dbReference type="PANTHER" id="PTHR44520">
    <property type="entry name" value="RESPONSE REGULATOR RCP1-RELATED"/>
    <property type="match status" value="1"/>
</dbReference>
<dbReference type="InterPro" id="IPR052893">
    <property type="entry name" value="TCS_response_regulator"/>
</dbReference>
<feature type="modified residue" description="4-aspartylphosphate" evidence="1">
    <location>
        <position position="81"/>
    </location>
</feature>
<dbReference type="SMART" id="SM00448">
    <property type="entry name" value="REC"/>
    <property type="match status" value="1"/>
</dbReference>
<evidence type="ECO:0000256" key="2">
    <source>
        <dbReference type="SAM" id="MobiDB-lite"/>
    </source>
</evidence>
<protein>
    <recommendedName>
        <fullName evidence="3">Response regulatory domain-containing protein</fullName>
    </recommendedName>
</protein>